<dbReference type="STRING" id="1108050.A0A0B7FD80"/>
<reference evidence="2 3" key="1">
    <citation type="submission" date="2014-11" db="EMBL/GenBank/DDBJ databases">
        <authorList>
            <person name="Wibberg Daniel"/>
        </authorList>
    </citation>
    <scope>NUCLEOTIDE SEQUENCE [LARGE SCALE GENOMIC DNA]</scope>
    <source>
        <strain evidence="2">Rhizoctonia solani AG1-IB 7/3/14</strain>
    </source>
</reference>
<dbReference type="Pfam" id="PF00651">
    <property type="entry name" value="BTB"/>
    <property type="match status" value="1"/>
</dbReference>
<dbReference type="SMART" id="SM00225">
    <property type="entry name" value="BTB"/>
    <property type="match status" value="1"/>
</dbReference>
<evidence type="ECO:0000313" key="2">
    <source>
        <dbReference type="EMBL" id="CEL56006.1"/>
    </source>
</evidence>
<evidence type="ECO:0000259" key="1">
    <source>
        <dbReference type="PROSITE" id="PS50097"/>
    </source>
</evidence>
<name>A0A0B7FD80_THACB</name>
<feature type="domain" description="BTB" evidence="1">
    <location>
        <begin position="11"/>
        <end position="75"/>
    </location>
</feature>
<dbReference type="InterPro" id="IPR011333">
    <property type="entry name" value="SKP1/BTB/POZ_sf"/>
</dbReference>
<dbReference type="EMBL" id="LN679101">
    <property type="protein sequence ID" value="CEL56006.1"/>
    <property type="molecule type" value="Genomic_DNA"/>
</dbReference>
<accession>A0A0B7FD80</accession>
<dbReference type="Proteomes" id="UP000059188">
    <property type="component" value="Unassembled WGS sequence"/>
</dbReference>
<protein>
    <recommendedName>
        <fullName evidence="1">BTB domain-containing protein</fullName>
    </recommendedName>
</protein>
<dbReference type="InterPro" id="IPR000210">
    <property type="entry name" value="BTB/POZ_dom"/>
</dbReference>
<organism evidence="2 3">
    <name type="scientific">Thanatephorus cucumeris (strain AG1-IB / isolate 7/3/14)</name>
    <name type="common">Lettuce bottom rot fungus</name>
    <name type="synonym">Rhizoctonia solani</name>
    <dbReference type="NCBI Taxonomy" id="1108050"/>
    <lineage>
        <taxon>Eukaryota</taxon>
        <taxon>Fungi</taxon>
        <taxon>Dikarya</taxon>
        <taxon>Basidiomycota</taxon>
        <taxon>Agaricomycotina</taxon>
        <taxon>Agaricomycetes</taxon>
        <taxon>Cantharellales</taxon>
        <taxon>Ceratobasidiaceae</taxon>
        <taxon>Rhizoctonia</taxon>
        <taxon>Rhizoctonia solani AG-1</taxon>
    </lineage>
</organism>
<dbReference type="PROSITE" id="PS50097">
    <property type="entry name" value="BTB"/>
    <property type="match status" value="1"/>
</dbReference>
<dbReference type="OrthoDB" id="6359816at2759"/>
<sequence length="320" mass="36153">MLYNAGFTEGGDLTIQSSDGIDFSVHSLFLSEASPIFSELLKPDNKAKLIKFSDDAEVLALTLKFIYPKPTPVITSMRLLDDAVRVANTYQLESMRSRLREQLVLVDSPVSVYNNPFGALCVAATHDFVPEAKLAAELSSRKYTFEKEGDLRDLVDATRGPATAALVKLTGVPLVKTRVLVDVLFHFERKPMSLSSNTELFCANCRETFRDTSRQSPPEWQSRWALWTFNEAKDRVISEWRSLFNSSAIRKAFCQSHLSLTVYCFRKFLDYRTCTCLDTIGAPQNESALQNWLNGVYEHLKSRLALMEELEASTPQDPKQ</sequence>
<evidence type="ECO:0000313" key="3">
    <source>
        <dbReference type="Proteomes" id="UP000059188"/>
    </source>
</evidence>
<keyword evidence="3" id="KW-1185">Reference proteome</keyword>
<gene>
    <name evidence="2" type="ORF">RSOLAG1IB_02020</name>
</gene>
<dbReference type="SUPFAM" id="SSF54695">
    <property type="entry name" value="POZ domain"/>
    <property type="match status" value="1"/>
</dbReference>
<dbReference type="Gene3D" id="3.30.710.10">
    <property type="entry name" value="Potassium Channel Kv1.1, Chain A"/>
    <property type="match status" value="1"/>
</dbReference>
<dbReference type="AlphaFoldDB" id="A0A0B7FD80"/>
<proteinExistence type="predicted"/>